<sequence length="70" mass="8000">MAVNEVTFTVRELQSEDESRRIRTELENVEGVMGIEVDDESGETTIRFDHDLTSEEAVTRAVHDLGYEIE</sequence>
<name>A0A1I4GXJ2_9EURY</name>
<protein>
    <submittedName>
        <fullName evidence="2">Copper chaperone CopZ</fullName>
    </submittedName>
</protein>
<reference evidence="3" key="1">
    <citation type="submission" date="2016-10" db="EMBL/GenBank/DDBJ databases">
        <authorList>
            <person name="Varghese N."/>
            <person name="Submissions S."/>
        </authorList>
    </citation>
    <scope>NUCLEOTIDE SEQUENCE [LARGE SCALE GENOMIC DNA]</scope>
    <source>
        <strain evidence="3">CGMCC 1.7738</strain>
    </source>
</reference>
<dbReference type="CDD" id="cd00371">
    <property type="entry name" value="HMA"/>
    <property type="match status" value="1"/>
</dbReference>
<dbReference type="RefSeq" id="WP_089870845.1">
    <property type="nucleotide sequence ID" value="NZ_FOTC01000004.1"/>
</dbReference>
<proteinExistence type="predicted"/>
<keyword evidence="3" id="KW-1185">Reference proteome</keyword>
<dbReference type="SUPFAM" id="SSF55008">
    <property type="entry name" value="HMA, heavy metal-associated domain"/>
    <property type="match status" value="1"/>
</dbReference>
<gene>
    <name evidence="2" type="ORF">SAMN04487950_3475</name>
</gene>
<accession>A0A1I4GXJ2</accession>
<dbReference type="EMBL" id="FOTC01000004">
    <property type="protein sequence ID" value="SFL34675.1"/>
    <property type="molecule type" value="Genomic_DNA"/>
</dbReference>
<dbReference type="GO" id="GO:0046872">
    <property type="term" value="F:metal ion binding"/>
    <property type="evidence" value="ECO:0007669"/>
    <property type="project" value="InterPro"/>
</dbReference>
<evidence type="ECO:0000259" key="1">
    <source>
        <dbReference type="PROSITE" id="PS50846"/>
    </source>
</evidence>
<dbReference type="InterPro" id="IPR006121">
    <property type="entry name" value="HMA_dom"/>
</dbReference>
<dbReference type="Gene3D" id="3.30.70.100">
    <property type="match status" value="1"/>
</dbReference>
<dbReference type="PROSITE" id="PS50846">
    <property type="entry name" value="HMA_2"/>
    <property type="match status" value="1"/>
</dbReference>
<dbReference type="Proteomes" id="UP000199607">
    <property type="component" value="Unassembled WGS sequence"/>
</dbReference>
<evidence type="ECO:0000313" key="2">
    <source>
        <dbReference type="EMBL" id="SFL34675.1"/>
    </source>
</evidence>
<dbReference type="InterPro" id="IPR036163">
    <property type="entry name" value="HMA_dom_sf"/>
</dbReference>
<organism evidence="2 3">
    <name type="scientific">Halogranum rubrum</name>
    <dbReference type="NCBI Taxonomy" id="553466"/>
    <lineage>
        <taxon>Archaea</taxon>
        <taxon>Methanobacteriati</taxon>
        <taxon>Methanobacteriota</taxon>
        <taxon>Stenosarchaea group</taxon>
        <taxon>Halobacteria</taxon>
        <taxon>Halobacteriales</taxon>
        <taxon>Haloferacaceae</taxon>
    </lineage>
</organism>
<feature type="domain" description="HMA" evidence="1">
    <location>
        <begin position="4"/>
        <end position="70"/>
    </location>
</feature>
<dbReference type="AlphaFoldDB" id="A0A1I4GXJ2"/>
<evidence type="ECO:0000313" key="3">
    <source>
        <dbReference type="Proteomes" id="UP000199607"/>
    </source>
</evidence>